<dbReference type="AlphaFoldDB" id="A0A3N0GLM2"/>
<keyword evidence="1" id="KW-0732">Signal</keyword>
<proteinExistence type="predicted"/>
<evidence type="ECO:0000256" key="1">
    <source>
        <dbReference type="SAM" id="SignalP"/>
    </source>
</evidence>
<organism evidence="2 3">
    <name type="scientific">Nocardioides pocheonensis</name>
    <dbReference type="NCBI Taxonomy" id="661485"/>
    <lineage>
        <taxon>Bacteria</taxon>
        <taxon>Bacillati</taxon>
        <taxon>Actinomycetota</taxon>
        <taxon>Actinomycetes</taxon>
        <taxon>Propionibacteriales</taxon>
        <taxon>Nocardioidaceae</taxon>
        <taxon>Nocardioides</taxon>
    </lineage>
</organism>
<keyword evidence="3" id="KW-1185">Reference proteome</keyword>
<feature type="signal peptide" evidence="1">
    <location>
        <begin position="1"/>
        <end position="23"/>
    </location>
</feature>
<sequence length="392" mass="40730">MKRWSAVVALALTASLLAACSSAGDVERPTTLRPAWRAITLPVPPGPAGRVAVRDAAVCDGTWYVVGAVLGPDGASRPAAWQSDDLRTWEPVALAPSAYYARRAILGSVACRDGHVAALGARSGGAHGNPRTTSWYLRADGTLVDARAPFELFGGPAAVSVRRVAAGPAGWLIVGNRLTGGAVWTSSDATSFRILEHDPALSSDAGHRTSVLDQVADGTGWTVVGRAETPDRAAPAPLAWTSPDGTRWTRQEVPATTGGFADLERVVTDRAGLVAAGIRDRHFGLWRRTDGVWRAAGSFGRLATGGGEPPFVSGLVARDGTLLATVSDGDRYRAWTGTADGGWQPLALPVTPRSTGDTQVTVAADDDAVLLLTDDGSTGRVWASAWSAVSPG</sequence>
<name>A0A3N0GLM2_9ACTN</name>
<feature type="chain" id="PRO_5017935753" description="Exo-alpha-sialidase" evidence="1">
    <location>
        <begin position="24"/>
        <end position="392"/>
    </location>
</feature>
<evidence type="ECO:0000313" key="2">
    <source>
        <dbReference type="EMBL" id="RNM13038.1"/>
    </source>
</evidence>
<reference evidence="2 3" key="1">
    <citation type="submission" date="2018-11" db="EMBL/GenBank/DDBJ databases">
        <authorList>
            <person name="Li F."/>
        </authorList>
    </citation>
    <scope>NUCLEOTIDE SEQUENCE [LARGE SCALE GENOMIC DNA]</scope>
    <source>
        <strain evidence="2 3">Gsoil 818</strain>
    </source>
</reference>
<gene>
    <name evidence="2" type="ORF">EFL26_16545</name>
</gene>
<dbReference type="RefSeq" id="WP_123224013.1">
    <property type="nucleotide sequence ID" value="NZ_RJSF01000043.1"/>
</dbReference>
<dbReference type="Proteomes" id="UP000279994">
    <property type="component" value="Unassembled WGS sequence"/>
</dbReference>
<evidence type="ECO:0008006" key="4">
    <source>
        <dbReference type="Google" id="ProtNLM"/>
    </source>
</evidence>
<accession>A0A3N0GLM2</accession>
<dbReference type="EMBL" id="RJSF01000043">
    <property type="protein sequence ID" value="RNM13038.1"/>
    <property type="molecule type" value="Genomic_DNA"/>
</dbReference>
<protein>
    <recommendedName>
        <fullName evidence="4">Exo-alpha-sialidase</fullName>
    </recommendedName>
</protein>
<dbReference type="OrthoDB" id="4894058at2"/>
<comment type="caution">
    <text evidence="2">The sequence shown here is derived from an EMBL/GenBank/DDBJ whole genome shotgun (WGS) entry which is preliminary data.</text>
</comment>
<dbReference type="PROSITE" id="PS51257">
    <property type="entry name" value="PROKAR_LIPOPROTEIN"/>
    <property type="match status" value="1"/>
</dbReference>
<evidence type="ECO:0000313" key="3">
    <source>
        <dbReference type="Proteomes" id="UP000279994"/>
    </source>
</evidence>